<feature type="compositionally biased region" description="Basic and acidic residues" evidence="2">
    <location>
        <begin position="480"/>
        <end position="494"/>
    </location>
</feature>
<sequence>MKKLYKKILTGAFILLFVFLFKLPSIDAASCRIGVSAPSSAVVGQSFKVTVTVSGSASIGSWEYTLSYDSSKVRLNSGQLHVVDYGNGSKTSASYTYSFTALTSGTATFKPVNASVLDYSSTNECLSSTGSASVSMKTRAEIEAGYSRNNNLASLSVEGAELSPSFNASTLEYSATLPVDTTKAKINATAADSTATISGTGEIDVVDGLNKIEVVVTAQHGEKKTYVINLTVEELDPINVKVGGKNYTIVRKSGQVENIPIGFTETKITIEDQEVTAYENKEAGLTLVALKDEEGEVSLFIYDAKTKKFSKFNEVAGSGLYLLILDEAEEDIPYGFKKSSVKIGNDKVTAYRYVLDDDKNYYLVYAQNLQTGDKGFYVYDKEDASFQRYYENLDNSKNTIIMYLFFIAAGLLLIVLLIILISLFKKIFTKKERKIEKYQNKINKLKEKLNKEENNDNDSYDIESVDERPVIKKVEDDFEVPKKSRKERKEELREAKKRLDKQKPKYRKLSLEEDNEDDDF</sequence>
<keyword evidence="3" id="KW-0472">Membrane</keyword>
<evidence type="ECO:0000313" key="6">
    <source>
        <dbReference type="EMBL" id="HIU40001.1"/>
    </source>
</evidence>
<dbReference type="GO" id="GO:0030246">
    <property type="term" value="F:carbohydrate binding"/>
    <property type="evidence" value="ECO:0007669"/>
    <property type="project" value="InterPro"/>
</dbReference>
<name>A0A9D1LII0_9FIRM</name>
<reference evidence="6" key="2">
    <citation type="journal article" date="2021" name="PeerJ">
        <title>Extensive microbial diversity within the chicken gut microbiome revealed by metagenomics and culture.</title>
        <authorList>
            <person name="Gilroy R."/>
            <person name="Ravi A."/>
            <person name="Getino M."/>
            <person name="Pursley I."/>
            <person name="Horton D.L."/>
            <person name="Alikhan N.F."/>
            <person name="Baker D."/>
            <person name="Gharbi K."/>
            <person name="Hall N."/>
            <person name="Watson M."/>
            <person name="Adriaenssens E.M."/>
            <person name="Foster-Nyarko E."/>
            <person name="Jarju S."/>
            <person name="Secka A."/>
            <person name="Antonio M."/>
            <person name="Oren A."/>
            <person name="Chaudhuri R.R."/>
            <person name="La Ragione R."/>
            <person name="Hildebrand F."/>
            <person name="Pallen M.J."/>
        </authorList>
    </citation>
    <scope>NUCLEOTIDE SEQUENCE</scope>
    <source>
        <strain evidence="6">CHK193-30670</strain>
    </source>
</reference>
<feature type="domain" description="Cadherin-like beta-sandwich-like" evidence="5">
    <location>
        <begin position="152"/>
        <end position="231"/>
    </location>
</feature>
<reference evidence="6" key="1">
    <citation type="submission" date="2020-10" db="EMBL/GenBank/DDBJ databases">
        <authorList>
            <person name="Gilroy R."/>
        </authorList>
    </citation>
    <scope>NUCLEOTIDE SEQUENCE</scope>
    <source>
        <strain evidence="6">CHK193-30670</strain>
    </source>
</reference>
<dbReference type="InterPro" id="IPR008965">
    <property type="entry name" value="CBM2/CBM3_carb-bd_dom_sf"/>
</dbReference>
<proteinExistence type="predicted"/>
<feature type="transmembrane region" description="Helical" evidence="3">
    <location>
        <begin position="400"/>
        <end position="424"/>
    </location>
</feature>
<feature type="coiled-coil region" evidence="1">
    <location>
        <begin position="428"/>
        <end position="455"/>
    </location>
</feature>
<keyword evidence="1" id="KW-0175">Coiled coil</keyword>
<comment type="caution">
    <text evidence="6">The sequence shown here is derived from an EMBL/GenBank/DDBJ whole genome shotgun (WGS) entry which is preliminary data.</text>
</comment>
<feature type="domain" description="Cohesin" evidence="4">
    <location>
        <begin position="40"/>
        <end position="110"/>
    </location>
</feature>
<evidence type="ECO:0000313" key="7">
    <source>
        <dbReference type="Proteomes" id="UP000824074"/>
    </source>
</evidence>
<dbReference type="EMBL" id="DVMT01000017">
    <property type="protein sequence ID" value="HIU40001.1"/>
    <property type="molecule type" value="Genomic_DNA"/>
</dbReference>
<accession>A0A9D1LII0</accession>
<dbReference type="InterPro" id="IPR025883">
    <property type="entry name" value="Cadherin-like_domain"/>
</dbReference>
<dbReference type="Pfam" id="PF00963">
    <property type="entry name" value="Cohesin"/>
    <property type="match status" value="1"/>
</dbReference>
<dbReference type="SUPFAM" id="SSF49384">
    <property type="entry name" value="Carbohydrate-binding domain"/>
    <property type="match status" value="1"/>
</dbReference>
<dbReference type="GO" id="GO:0000272">
    <property type="term" value="P:polysaccharide catabolic process"/>
    <property type="evidence" value="ECO:0007669"/>
    <property type="project" value="InterPro"/>
</dbReference>
<evidence type="ECO:0000259" key="4">
    <source>
        <dbReference type="Pfam" id="PF00963"/>
    </source>
</evidence>
<keyword evidence="3" id="KW-0812">Transmembrane</keyword>
<dbReference type="Pfam" id="PF12733">
    <property type="entry name" value="Cadherin-like"/>
    <property type="match status" value="1"/>
</dbReference>
<dbReference type="AlphaFoldDB" id="A0A9D1LII0"/>
<feature type="compositionally biased region" description="Basic residues" evidence="2">
    <location>
        <begin position="495"/>
        <end position="508"/>
    </location>
</feature>
<evidence type="ECO:0000256" key="2">
    <source>
        <dbReference type="SAM" id="MobiDB-lite"/>
    </source>
</evidence>
<protein>
    <submittedName>
        <fullName evidence="6">Cadherin-like beta sandwich domain-containing protein</fullName>
    </submittedName>
</protein>
<evidence type="ECO:0000256" key="1">
    <source>
        <dbReference type="SAM" id="Coils"/>
    </source>
</evidence>
<keyword evidence="3" id="KW-1133">Transmembrane helix</keyword>
<dbReference type="InterPro" id="IPR002102">
    <property type="entry name" value="Cohesin_dom"/>
</dbReference>
<dbReference type="Proteomes" id="UP000824074">
    <property type="component" value="Unassembled WGS sequence"/>
</dbReference>
<organism evidence="6 7">
    <name type="scientific">Candidatus Aphodocola excrementigallinarum</name>
    <dbReference type="NCBI Taxonomy" id="2840670"/>
    <lineage>
        <taxon>Bacteria</taxon>
        <taxon>Bacillati</taxon>
        <taxon>Bacillota</taxon>
        <taxon>Bacilli</taxon>
        <taxon>Candidatus Aphodocola</taxon>
    </lineage>
</organism>
<evidence type="ECO:0000259" key="5">
    <source>
        <dbReference type="Pfam" id="PF12733"/>
    </source>
</evidence>
<feature type="region of interest" description="Disordered" evidence="2">
    <location>
        <begin position="480"/>
        <end position="520"/>
    </location>
</feature>
<evidence type="ECO:0000256" key="3">
    <source>
        <dbReference type="SAM" id="Phobius"/>
    </source>
</evidence>
<gene>
    <name evidence="6" type="ORF">IAB68_01695</name>
</gene>